<dbReference type="AlphaFoldDB" id="A0A5N6ZWM9"/>
<dbReference type="PANTHER" id="PTHR24198:SF165">
    <property type="entry name" value="ANKYRIN REPEAT-CONTAINING PROTEIN-RELATED"/>
    <property type="match status" value="1"/>
</dbReference>
<evidence type="ECO:0000313" key="4">
    <source>
        <dbReference type="EMBL" id="KAE8361339.1"/>
    </source>
</evidence>
<dbReference type="EMBL" id="ML737739">
    <property type="protein sequence ID" value="KAE8361339.1"/>
    <property type="molecule type" value="Genomic_DNA"/>
</dbReference>
<keyword evidence="1" id="KW-0677">Repeat</keyword>
<keyword evidence="5" id="KW-1185">Reference proteome</keyword>
<dbReference type="GeneID" id="43657545"/>
<dbReference type="Proteomes" id="UP000326268">
    <property type="component" value="Unassembled WGS sequence"/>
</dbReference>
<keyword evidence="2 3" id="KW-0040">ANK repeat</keyword>
<protein>
    <submittedName>
        <fullName evidence="4">Uncharacterized protein</fullName>
    </submittedName>
</protein>
<evidence type="ECO:0000256" key="2">
    <source>
        <dbReference type="ARBA" id="ARBA00023043"/>
    </source>
</evidence>
<evidence type="ECO:0000256" key="1">
    <source>
        <dbReference type="ARBA" id="ARBA00022737"/>
    </source>
</evidence>
<sequence length="198" mass="21800">MICVYGLLEILQILHGKASHHGRYLNFIIKSADGASPLYITTRFGHADAVQYILDRGAEPNSSGGFYGNPLQAAAFQGFRSIVEILIKYQADAFTPGKFDSAMHAAMAGGHESVISLLLTYPGVIQSCDPEDLFKKAAYGGHFEVGCDVLNHLTLKKHSQVNHERGEYLGKFIGNYTDAVRLYSFSHTKLYAKLNGRK</sequence>
<dbReference type="InterPro" id="IPR002110">
    <property type="entry name" value="Ankyrin_rpt"/>
</dbReference>
<feature type="repeat" description="ANK" evidence="3">
    <location>
        <begin position="33"/>
        <end position="65"/>
    </location>
</feature>
<dbReference type="SMART" id="SM00248">
    <property type="entry name" value="ANK"/>
    <property type="match status" value="3"/>
</dbReference>
<dbReference type="PANTHER" id="PTHR24198">
    <property type="entry name" value="ANKYRIN REPEAT AND PROTEIN KINASE DOMAIN-CONTAINING PROTEIN"/>
    <property type="match status" value="1"/>
</dbReference>
<dbReference type="SUPFAM" id="SSF48403">
    <property type="entry name" value="Ankyrin repeat"/>
    <property type="match status" value="1"/>
</dbReference>
<dbReference type="OrthoDB" id="4772757at2759"/>
<evidence type="ECO:0000256" key="3">
    <source>
        <dbReference type="PROSITE-ProRule" id="PRU00023"/>
    </source>
</evidence>
<dbReference type="InterPro" id="IPR036770">
    <property type="entry name" value="Ankyrin_rpt-contain_sf"/>
</dbReference>
<dbReference type="Pfam" id="PF12796">
    <property type="entry name" value="Ank_2"/>
    <property type="match status" value="1"/>
</dbReference>
<reference evidence="4 5" key="1">
    <citation type="submission" date="2019-04" db="EMBL/GenBank/DDBJ databases">
        <title>Friends and foes A comparative genomics studyof 23 Aspergillus species from section Flavi.</title>
        <authorList>
            <consortium name="DOE Joint Genome Institute"/>
            <person name="Kjaerbolling I."/>
            <person name="Vesth T."/>
            <person name="Frisvad J.C."/>
            <person name="Nybo J.L."/>
            <person name="Theobald S."/>
            <person name="Kildgaard S."/>
            <person name="Isbrandt T."/>
            <person name="Kuo A."/>
            <person name="Sato A."/>
            <person name="Lyhne E.K."/>
            <person name="Kogle M.E."/>
            <person name="Wiebenga A."/>
            <person name="Kun R.S."/>
            <person name="Lubbers R.J."/>
            <person name="Makela M.R."/>
            <person name="Barry K."/>
            <person name="Chovatia M."/>
            <person name="Clum A."/>
            <person name="Daum C."/>
            <person name="Haridas S."/>
            <person name="He G."/>
            <person name="LaButti K."/>
            <person name="Lipzen A."/>
            <person name="Mondo S."/>
            <person name="Riley R."/>
            <person name="Salamov A."/>
            <person name="Simmons B.A."/>
            <person name="Magnuson J.K."/>
            <person name="Henrissat B."/>
            <person name="Mortensen U.H."/>
            <person name="Larsen T.O."/>
            <person name="Devries R.P."/>
            <person name="Grigoriev I.V."/>
            <person name="Machida M."/>
            <person name="Baker S.E."/>
            <person name="Andersen M.R."/>
        </authorList>
    </citation>
    <scope>NUCLEOTIDE SEQUENCE [LARGE SCALE GENOMIC DNA]</scope>
    <source>
        <strain evidence="4 5">CBS 763.97</strain>
    </source>
</reference>
<proteinExistence type="predicted"/>
<evidence type="ECO:0000313" key="5">
    <source>
        <dbReference type="Proteomes" id="UP000326268"/>
    </source>
</evidence>
<accession>A0A5N6ZWM9</accession>
<dbReference type="PROSITE" id="PS50297">
    <property type="entry name" value="ANK_REP_REGION"/>
    <property type="match status" value="1"/>
</dbReference>
<dbReference type="Gene3D" id="1.25.40.20">
    <property type="entry name" value="Ankyrin repeat-containing domain"/>
    <property type="match status" value="1"/>
</dbReference>
<dbReference type="PROSITE" id="PS50088">
    <property type="entry name" value="ANK_REPEAT"/>
    <property type="match status" value="1"/>
</dbReference>
<dbReference type="RefSeq" id="XP_031924420.1">
    <property type="nucleotide sequence ID" value="XM_032073099.1"/>
</dbReference>
<gene>
    <name evidence="4" type="ORF">BDV27DRAFT_160803</name>
</gene>
<organism evidence="4 5">
    <name type="scientific">Aspergillus caelatus</name>
    <dbReference type="NCBI Taxonomy" id="61420"/>
    <lineage>
        <taxon>Eukaryota</taxon>
        <taxon>Fungi</taxon>
        <taxon>Dikarya</taxon>
        <taxon>Ascomycota</taxon>
        <taxon>Pezizomycotina</taxon>
        <taxon>Eurotiomycetes</taxon>
        <taxon>Eurotiomycetidae</taxon>
        <taxon>Eurotiales</taxon>
        <taxon>Aspergillaceae</taxon>
        <taxon>Aspergillus</taxon>
        <taxon>Aspergillus subgen. Circumdati</taxon>
    </lineage>
</organism>
<name>A0A5N6ZWM9_9EURO</name>